<proteinExistence type="predicted"/>
<keyword evidence="2" id="KW-1185">Reference proteome</keyword>
<organism evidence="1 2">
    <name type="scientific">Trifolium medium</name>
    <dbReference type="NCBI Taxonomy" id="97028"/>
    <lineage>
        <taxon>Eukaryota</taxon>
        <taxon>Viridiplantae</taxon>
        <taxon>Streptophyta</taxon>
        <taxon>Embryophyta</taxon>
        <taxon>Tracheophyta</taxon>
        <taxon>Spermatophyta</taxon>
        <taxon>Magnoliopsida</taxon>
        <taxon>eudicotyledons</taxon>
        <taxon>Gunneridae</taxon>
        <taxon>Pentapetalae</taxon>
        <taxon>rosids</taxon>
        <taxon>fabids</taxon>
        <taxon>Fabales</taxon>
        <taxon>Fabaceae</taxon>
        <taxon>Papilionoideae</taxon>
        <taxon>50 kb inversion clade</taxon>
        <taxon>NPAAA clade</taxon>
        <taxon>Hologalegina</taxon>
        <taxon>IRL clade</taxon>
        <taxon>Trifolieae</taxon>
        <taxon>Trifolium</taxon>
    </lineage>
</organism>
<dbReference type="AlphaFoldDB" id="A0A392SUI5"/>
<dbReference type="PANTHER" id="PTHR48462:SF1">
    <property type="entry name" value="PROTEIN, PUTATIVE-RELATED"/>
    <property type="match status" value="1"/>
</dbReference>
<dbReference type="PANTHER" id="PTHR48462">
    <property type="entry name" value="PROTEIN, PUTATIVE-RELATED"/>
    <property type="match status" value="1"/>
</dbReference>
<dbReference type="EMBL" id="LXQA010438927">
    <property type="protein sequence ID" value="MCI51884.1"/>
    <property type="molecule type" value="Genomic_DNA"/>
</dbReference>
<name>A0A392SUI5_9FABA</name>
<accession>A0A392SUI5</accession>
<dbReference type="Proteomes" id="UP000265520">
    <property type="component" value="Unassembled WGS sequence"/>
</dbReference>
<sequence>MSPIEYRTILKYCLMIPIFPVDEVCPVCHKACLNRFGEHAVHCRELPGYKYKHDLVRDVLFDVFNRAGVSVKKEAPVNFLTDPLEG</sequence>
<evidence type="ECO:0000313" key="2">
    <source>
        <dbReference type="Proteomes" id="UP000265520"/>
    </source>
</evidence>
<evidence type="ECO:0000313" key="1">
    <source>
        <dbReference type="EMBL" id="MCI51884.1"/>
    </source>
</evidence>
<protein>
    <submittedName>
        <fullName evidence="1">Auxilin-like protein</fullName>
    </submittedName>
</protein>
<reference evidence="1 2" key="1">
    <citation type="journal article" date="2018" name="Front. Plant Sci.">
        <title>Red Clover (Trifolium pratense) and Zigzag Clover (T. medium) - A Picture of Genomic Similarities and Differences.</title>
        <authorList>
            <person name="Dluhosova J."/>
            <person name="Istvanek J."/>
            <person name="Nedelnik J."/>
            <person name="Repkova J."/>
        </authorList>
    </citation>
    <scope>NUCLEOTIDE SEQUENCE [LARGE SCALE GENOMIC DNA]</scope>
    <source>
        <strain evidence="2">cv. 10/8</strain>
        <tissue evidence="1">Leaf</tissue>
    </source>
</reference>
<comment type="caution">
    <text evidence="1">The sequence shown here is derived from an EMBL/GenBank/DDBJ whole genome shotgun (WGS) entry which is preliminary data.</text>
</comment>
<feature type="non-terminal residue" evidence="1">
    <location>
        <position position="86"/>
    </location>
</feature>